<organism evidence="2 3">
    <name type="scientific">Sphingomonas faeni</name>
    <dbReference type="NCBI Taxonomy" id="185950"/>
    <lineage>
        <taxon>Bacteria</taxon>
        <taxon>Pseudomonadati</taxon>
        <taxon>Pseudomonadota</taxon>
        <taxon>Alphaproteobacteria</taxon>
        <taxon>Sphingomonadales</taxon>
        <taxon>Sphingomonadaceae</taxon>
        <taxon>Sphingomonas</taxon>
    </lineage>
</organism>
<gene>
    <name evidence="2" type="ORF">C8J25_10426</name>
</gene>
<dbReference type="PROSITE" id="PS51819">
    <property type="entry name" value="VOC"/>
    <property type="match status" value="1"/>
</dbReference>
<dbReference type="GeneID" id="91005725"/>
<dbReference type="RefSeq" id="WP_107954047.1">
    <property type="nucleotide sequence ID" value="NZ_QAYE01000004.1"/>
</dbReference>
<dbReference type="Gene3D" id="3.10.180.10">
    <property type="entry name" value="2,3-Dihydroxybiphenyl 1,2-Dioxygenase, domain 1"/>
    <property type="match status" value="1"/>
</dbReference>
<dbReference type="AlphaFoldDB" id="A0A2T5U5B9"/>
<comment type="caution">
    <text evidence="2">The sequence shown here is derived from an EMBL/GenBank/DDBJ whole genome shotgun (WGS) entry which is preliminary data.</text>
</comment>
<accession>A0A2T5U5B9</accession>
<evidence type="ECO:0000313" key="3">
    <source>
        <dbReference type="Proteomes" id="UP000244013"/>
    </source>
</evidence>
<dbReference type="CDD" id="cd07246">
    <property type="entry name" value="VOC_like"/>
    <property type="match status" value="1"/>
</dbReference>
<dbReference type="InterPro" id="IPR004360">
    <property type="entry name" value="Glyas_Fos-R_dOase_dom"/>
</dbReference>
<name>A0A2T5U5B9_9SPHN</name>
<protein>
    <submittedName>
        <fullName evidence="2">PhnB protein</fullName>
    </submittedName>
</protein>
<feature type="domain" description="VOC" evidence="1">
    <location>
        <begin position="8"/>
        <end position="131"/>
    </location>
</feature>
<reference evidence="2 3" key="1">
    <citation type="submission" date="2018-04" db="EMBL/GenBank/DDBJ databases">
        <title>Genomic Encyclopedia of Type Strains, Phase III (KMG-III): the genomes of soil and plant-associated and newly described type strains.</title>
        <authorList>
            <person name="Whitman W."/>
        </authorList>
    </citation>
    <scope>NUCLEOTIDE SEQUENCE [LARGE SCALE GENOMIC DNA]</scope>
    <source>
        <strain evidence="2 3">MA-olki</strain>
    </source>
</reference>
<dbReference type="SUPFAM" id="SSF54593">
    <property type="entry name" value="Glyoxalase/Bleomycin resistance protein/Dihydroxybiphenyl dioxygenase"/>
    <property type="match status" value="1"/>
</dbReference>
<dbReference type="OrthoDB" id="9795306at2"/>
<dbReference type="PANTHER" id="PTHR34109">
    <property type="entry name" value="BNAUNNG04460D PROTEIN-RELATED"/>
    <property type="match status" value="1"/>
</dbReference>
<sequence length="134" mass="14743">MADRPTSGITPFLVIRNQRGRESLAFYEAAFAAEIVETNVADDGVRLMQASLRINGGWLMLCDEFPEWRGHAEPEPAGITLHLQVDDTDAWVDRAVAAGAVVTMPVADQFWGDRYGQVRDPFGHSWSVGSPIKA</sequence>
<dbReference type="EMBL" id="QAYE01000004">
    <property type="protein sequence ID" value="PTW46691.1"/>
    <property type="molecule type" value="Genomic_DNA"/>
</dbReference>
<dbReference type="PANTHER" id="PTHR34109:SF1">
    <property type="entry name" value="VOC DOMAIN-CONTAINING PROTEIN"/>
    <property type="match status" value="1"/>
</dbReference>
<dbReference type="InterPro" id="IPR037523">
    <property type="entry name" value="VOC_core"/>
</dbReference>
<dbReference type="Proteomes" id="UP000244013">
    <property type="component" value="Unassembled WGS sequence"/>
</dbReference>
<evidence type="ECO:0000259" key="1">
    <source>
        <dbReference type="PROSITE" id="PS51819"/>
    </source>
</evidence>
<proteinExistence type="predicted"/>
<dbReference type="InterPro" id="IPR029068">
    <property type="entry name" value="Glyas_Bleomycin-R_OHBP_Dase"/>
</dbReference>
<evidence type="ECO:0000313" key="2">
    <source>
        <dbReference type="EMBL" id="PTW46691.1"/>
    </source>
</evidence>
<dbReference type="Pfam" id="PF00903">
    <property type="entry name" value="Glyoxalase"/>
    <property type="match status" value="1"/>
</dbReference>